<organism evidence="7 8">
    <name type="scientific">Nicrophorus vespilloides</name>
    <name type="common">Boreal carrion beetle</name>
    <dbReference type="NCBI Taxonomy" id="110193"/>
    <lineage>
        <taxon>Eukaryota</taxon>
        <taxon>Metazoa</taxon>
        <taxon>Ecdysozoa</taxon>
        <taxon>Arthropoda</taxon>
        <taxon>Hexapoda</taxon>
        <taxon>Insecta</taxon>
        <taxon>Pterygota</taxon>
        <taxon>Neoptera</taxon>
        <taxon>Endopterygota</taxon>
        <taxon>Coleoptera</taxon>
        <taxon>Polyphaga</taxon>
        <taxon>Staphyliniformia</taxon>
        <taxon>Silphidae</taxon>
        <taxon>Nicrophorinae</taxon>
        <taxon>Nicrophorus</taxon>
    </lineage>
</organism>
<keyword evidence="3" id="KW-1133">Transmembrane helix</keyword>
<dbReference type="RefSeq" id="XP_017782557.1">
    <property type="nucleotide sequence ID" value="XM_017927068.1"/>
</dbReference>
<dbReference type="SFLD" id="SFLDS00019">
    <property type="entry name" value="Glutathione_Transferase_(cytos"/>
    <property type="match status" value="1"/>
</dbReference>
<evidence type="ECO:0000259" key="6">
    <source>
        <dbReference type="PROSITE" id="PS50405"/>
    </source>
</evidence>
<evidence type="ECO:0000256" key="3">
    <source>
        <dbReference type="SAM" id="Phobius"/>
    </source>
</evidence>
<feature type="transmembrane region" description="Helical" evidence="3">
    <location>
        <begin position="326"/>
        <end position="346"/>
    </location>
</feature>
<dbReference type="PROSITE" id="PS50405">
    <property type="entry name" value="GST_CTER"/>
    <property type="match status" value="1"/>
</dbReference>
<dbReference type="Gene3D" id="3.40.30.10">
    <property type="entry name" value="Glutaredoxin"/>
    <property type="match status" value="1"/>
</dbReference>
<keyword evidence="3" id="KW-0472">Membrane</keyword>
<dbReference type="PROSITE" id="PS50404">
    <property type="entry name" value="GST_NTER"/>
    <property type="match status" value="1"/>
</dbReference>
<dbReference type="Pfam" id="PF00043">
    <property type="entry name" value="GST_C"/>
    <property type="match status" value="1"/>
</dbReference>
<dbReference type="InterPro" id="IPR040079">
    <property type="entry name" value="Glutathione_S-Trfase"/>
</dbReference>
<dbReference type="Pfam" id="PF13417">
    <property type="entry name" value="GST_N_3"/>
    <property type="match status" value="1"/>
</dbReference>
<dbReference type="SFLD" id="SFLDG00358">
    <property type="entry name" value="Main_(cytGST)"/>
    <property type="match status" value="1"/>
</dbReference>
<gene>
    <name evidence="8" type="primary">LOC108566932</name>
</gene>
<dbReference type="Proteomes" id="UP000695000">
    <property type="component" value="Unplaced"/>
</dbReference>
<dbReference type="InterPro" id="IPR004046">
    <property type="entry name" value="GST_C"/>
</dbReference>
<evidence type="ECO:0000256" key="2">
    <source>
        <dbReference type="SAM" id="Coils"/>
    </source>
</evidence>
<proteinExistence type="inferred from homology"/>
<keyword evidence="7" id="KW-1185">Reference proteome</keyword>
<protein>
    <submittedName>
        <fullName evidence="8">Ganglioside-induced differentiation-associated protein 1</fullName>
    </submittedName>
</protein>
<keyword evidence="2" id="KW-0175">Coiled coil</keyword>
<dbReference type="GeneID" id="108566932"/>
<dbReference type="PANTHER" id="PTHR44188:SF1">
    <property type="entry name" value="GDAP1, ISOFORM A"/>
    <property type="match status" value="1"/>
</dbReference>
<dbReference type="SUPFAM" id="SSF52833">
    <property type="entry name" value="Thioredoxin-like"/>
    <property type="match status" value="1"/>
</dbReference>
<evidence type="ECO:0000259" key="5">
    <source>
        <dbReference type="PROSITE" id="PS50404"/>
    </source>
</evidence>
<dbReference type="PANTHER" id="PTHR44188">
    <property type="entry name" value="GDAP1, ISOFORM A"/>
    <property type="match status" value="1"/>
</dbReference>
<feature type="signal peptide" evidence="4">
    <location>
        <begin position="1"/>
        <end position="20"/>
    </location>
</feature>
<sequence length="350" mass="40926">MTPIITHSAAFFFVFDSVLLQSCTRSDMSLDDGSCRINICNGLLLYYHQYSFYSQKVLMALHEKKLPFESCIIDLPKGGQYEPWYLQINPRGEVPVLQDCGKLIPDSTRIIDYLEDHFCIADIPKLIPMEEGFEVRQRITYYRHILDQIPAGILTMGSFFHPELVKRPKAPFLPPVRKNFIRTENNRSEILKAHAENNPECRHILLKKLEFHERRHQIVTNKEEFLSVLNQVEDVLDKVEEELASHNHKNQENWWLCSNTFTVADISLTILLERLNQLGFECAFWKDSRRPNIEKYYKRVQERESYKKSIPNIFFHLKTVVRVKPIAIGCAVVAGMFLIVGGFFIIRKMM</sequence>
<name>A0ABM1N6V7_NICVS</name>
<comment type="similarity">
    <text evidence="1">Belongs to the GST superfamily.</text>
</comment>
<dbReference type="InterPro" id="IPR004045">
    <property type="entry name" value="Glutathione_S-Trfase_N"/>
</dbReference>
<dbReference type="SUPFAM" id="SSF47616">
    <property type="entry name" value="GST C-terminal domain-like"/>
    <property type="match status" value="1"/>
</dbReference>
<dbReference type="Gene3D" id="1.20.1050.10">
    <property type="match status" value="1"/>
</dbReference>
<feature type="domain" description="GST C-terminal" evidence="6">
    <location>
        <begin position="128"/>
        <end position="321"/>
    </location>
</feature>
<feature type="chain" id="PRO_5045900122" evidence="4">
    <location>
        <begin position="21"/>
        <end position="350"/>
    </location>
</feature>
<evidence type="ECO:0000256" key="1">
    <source>
        <dbReference type="ARBA" id="ARBA00007409"/>
    </source>
</evidence>
<keyword evidence="4" id="KW-0732">Signal</keyword>
<feature type="domain" description="GST N-terminal" evidence="5">
    <location>
        <begin position="41"/>
        <end position="122"/>
    </location>
</feature>
<accession>A0ABM1N6V7</accession>
<feature type="coiled-coil region" evidence="2">
    <location>
        <begin position="222"/>
        <end position="249"/>
    </location>
</feature>
<evidence type="ECO:0000256" key="4">
    <source>
        <dbReference type="SAM" id="SignalP"/>
    </source>
</evidence>
<evidence type="ECO:0000313" key="8">
    <source>
        <dbReference type="RefSeq" id="XP_017782557.1"/>
    </source>
</evidence>
<dbReference type="InterPro" id="IPR036282">
    <property type="entry name" value="Glutathione-S-Trfase_C_sf"/>
</dbReference>
<keyword evidence="3" id="KW-0812">Transmembrane</keyword>
<dbReference type="InterPro" id="IPR010987">
    <property type="entry name" value="Glutathione-S-Trfase_C-like"/>
</dbReference>
<evidence type="ECO:0000313" key="7">
    <source>
        <dbReference type="Proteomes" id="UP000695000"/>
    </source>
</evidence>
<dbReference type="CDD" id="cd00570">
    <property type="entry name" value="GST_N_family"/>
    <property type="match status" value="1"/>
</dbReference>
<reference evidence="8" key="1">
    <citation type="submission" date="2025-08" db="UniProtKB">
        <authorList>
            <consortium name="RefSeq"/>
        </authorList>
    </citation>
    <scope>IDENTIFICATION</scope>
    <source>
        <tissue evidence="8">Whole Larva</tissue>
    </source>
</reference>
<dbReference type="InterPro" id="IPR036249">
    <property type="entry name" value="Thioredoxin-like_sf"/>
</dbReference>